<keyword evidence="3" id="KW-1185">Reference proteome</keyword>
<gene>
    <name evidence="2" type="ORF">ENKNEFLB_02330</name>
</gene>
<evidence type="ECO:0000259" key="1">
    <source>
        <dbReference type="Pfam" id="PF01636"/>
    </source>
</evidence>
<dbReference type="InterPro" id="IPR002575">
    <property type="entry name" value="Aminoglycoside_PTrfase"/>
</dbReference>
<feature type="domain" description="Aminoglycoside phosphotransferase" evidence="1">
    <location>
        <begin position="6"/>
        <end position="177"/>
    </location>
</feature>
<dbReference type="Pfam" id="PF01636">
    <property type="entry name" value="APH"/>
    <property type="match status" value="1"/>
</dbReference>
<evidence type="ECO:0000313" key="3">
    <source>
        <dbReference type="Proteomes" id="UP000679307"/>
    </source>
</evidence>
<name>A0ABX8EJ67_9ACTN</name>
<sequence length="218" mass="23731">MRGLGYPTPAWLGVGATTTHVWHLMDFVDAVPAQELTTSLAEQLIQINALQAGQASEPHDHWSYAWRVVTGQEATVAGLSGYSSAVSALVERLLLACANLPPPPRAPDMVHADLNPSNVLTRGGVVVAVVDIENAGSGTRATDLVTLQWHTFHDPMDGVRSRLWTKILDLVGWEWAAALVATQILLQLDWRIRRADGDAVAEVVHRGHVAFDELDARR</sequence>
<reference evidence="2 3" key="1">
    <citation type="submission" date="2021-05" db="EMBL/GenBank/DDBJ databases">
        <title>Complete genome of Nocardioides aquaticus KCTC 9944T isolated from meromictic and hypersaline Ekho Lake, Antarctica.</title>
        <authorList>
            <person name="Hwang K."/>
            <person name="Kim K.M."/>
            <person name="Choe H."/>
        </authorList>
    </citation>
    <scope>NUCLEOTIDE SEQUENCE [LARGE SCALE GENOMIC DNA]</scope>
    <source>
        <strain evidence="2 3">KCTC 9944</strain>
    </source>
</reference>
<evidence type="ECO:0000313" key="2">
    <source>
        <dbReference type="EMBL" id="QVT79940.1"/>
    </source>
</evidence>
<dbReference type="EMBL" id="CP075371">
    <property type="protein sequence ID" value="QVT79940.1"/>
    <property type="molecule type" value="Genomic_DNA"/>
</dbReference>
<protein>
    <recommendedName>
        <fullName evidence="1">Aminoglycoside phosphotransferase domain-containing protein</fullName>
    </recommendedName>
</protein>
<dbReference type="Proteomes" id="UP000679307">
    <property type="component" value="Chromosome"/>
</dbReference>
<proteinExistence type="predicted"/>
<organism evidence="2 3">
    <name type="scientific">Nocardioides aquaticus</name>
    <dbReference type="NCBI Taxonomy" id="160826"/>
    <lineage>
        <taxon>Bacteria</taxon>
        <taxon>Bacillati</taxon>
        <taxon>Actinomycetota</taxon>
        <taxon>Actinomycetes</taxon>
        <taxon>Propionibacteriales</taxon>
        <taxon>Nocardioidaceae</taxon>
        <taxon>Nocardioides</taxon>
    </lineage>
</organism>
<accession>A0ABX8EJ67</accession>